<evidence type="ECO:0000256" key="5">
    <source>
        <dbReference type="ARBA" id="ARBA00022827"/>
    </source>
</evidence>
<dbReference type="GO" id="GO:0006072">
    <property type="term" value="P:glycerol-3-phosphate metabolic process"/>
    <property type="evidence" value="ECO:0007669"/>
    <property type="project" value="InterPro"/>
</dbReference>
<dbReference type="PANTHER" id="PTHR11985">
    <property type="entry name" value="GLYCEROL-3-PHOSPHATE DEHYDROGENASE"/>
    <property type="match status" value="1"/>
</dbReference>
<feature type="domain" description="Alpha-glycerophosphate oxidase C-terminal" evidence="10">
    <location>
        <begin position="242"/>
        <end position="368"/>
    </location>
</feature>
<dbReference type="Proteomes" id="UP000045706">
    <property type="component" value="Unassembled WGS sequence"/>
</dbReference>
<reference evidence="12" key="1">
    <citation type="submission" date="2015-05" db="EMBL/GenBank/DDBJ databases">
        <authorList>
            <person name="Fogelqvist Johan"/>
        </authorList>
    </citation>
    <scope>NUCLEOTIDE SEQUENCE [LARGE SCALE GENOMIC DNA]</scope>
</reference>
<dbReference type="InterPro" id="IPR038299">
    <property type="entry name" value="DAO_C_sf"/>
</dbReference>
<dbReference type="InterPro" id="IPR031656">
    <property type="entry name" value="DAO_C"/>
</dbReference>
<dbReference type="EC" id="1.1.5.3" evidence="2"/>
<dbReference type="GO" id="GO:0016020">
    <property type="term" value="C:membrane"/>
    <property type="evidence" value="ECO:0007669"/>
    <property type="project" value="UniProtKB-SubCell"/>
</dbReference>
<dbReference type="InterPro" id="IPR023271">
    <property type="entry name" value="Aquaporin-like"/>
</dbReference>
<dbReference type="SUPFAM" id="SSF81338">
    <property type="entry name" value="Aquaporin-like"/>
    <property type="match status" value="1"/>
</dbReference>
<evidence type="ECO:0000256" key="7">
    <source>
        <dbReference type="ARBA" id="ARBA00023002"/>
    </source>
</evidence>
<dbReference type="GO" id="GO:0004368">
    <property type="term" value="F:glycerol-3-phosphate dehydrogenase (quinone) activity"/>
    <property type="evidence" value="ECO:0007669"/>
    <property type="project" value="UniProtKB-EC"/>
</dbReference>
<feature type="transmembrane region" description="Helical" evidence="9">
    <location>
        <begin position="47"/>
        <end position="67"/>
    </location>
</feature>
<evidence type="ECO:0000256" key="8">
    <source>
        <dbReference type="ARBA" id="ARBA00023136"/>
    </source>
</evidence>
<keyword evidence="8 9" id="KW-0472">Membrane</keyword>
<dbReference type="InterPro" id="IPR036188">
    <property type="entry name" value="FAD/NAD-bd_sf"/>
</dbReference>
<dbReference type="Gene3D" id="3.30.9.10">
    <property type="entry name" value="D-Amino Acid Oxidase, subunit A, domain 2"/>
    <property type="match status" value="1"/>
</dbReference>
<evidence type="ECO:0000256" key="1">
    <source>
        <dbReference type="ARBA" id="ARBA00004141"/>
    </source>
</evidence>
<dbReference type="AlphaFoldDB" id="A0A0G4M3I9"/>
<evidence type="ECO:0000256" key="9">
    <source>
        <dbReference type="SAM" id="Phobius"/>
    </source>
</evidence>
<dbReference type="EMBL" id="CVQI01021446">
    <property type="protein sequence ID" value="CRK28853.1"/>
    <property type="molecule type" value="Genomic_DNA"/>
</dbReference>
<evidence type="ECO:0000256" key="3">
    <source>
        <dbReference type="ARBA" id="ARBA00022630"/>
    </source>
</evidence>
<dbReference type="Gene3D" id="1.10.8.870">
    <property type="entry name" value="Alpha-glycerophosphate oxidase, cap domain"/>
    <property type="match status" value="1"/>
</dbReference>
<dbReference type="GO" id="GO:0005739">
    <property type="term" value="C:mitochondrion"/>
    <property type="evidence" value="ECO:0007669"/>
    <property type="project" value="TreeGrafter"/>
</dbReference>
<dbReference type="InterPro" id="IPR000425">
    <property type="entry name" value="MIP"/>
</dbReference>
<comment type="subcellular location">
    <subcellularLocation>
        <location evidence="1">Membrane</location>
        <topology evidence="1">Multi-pass membrane protein</topology>
    </subcellularLocation>
</comment>
<accession>A0A0G4M3I9</accession>
<dbReference type="Gene3D" id="1.20.1080.10">
    <property type="entry name" value="Glycerol uptake facilitator protein"/>
    <property type="match status" value="1"/>
</dbReference>
<dbReference type="Pfam" id="PF16901">
    <property type="entry name" value="DAO_C"/>
    <property type="match status" value="1"/>
</dbReference>
<evidence type="ECO:0000256" key="2">
    <source>
        <dbReference type="ARBA" id="ARBA00013029"/>
    </source>
</evidence>
<evidence type="ECO:0000313" key="12">
    <source>
        <dbReference type="Proteomes" id="UP000045706"/>
    </source>
</evidence>
<evidence type="ECO:0000256" key="4">
    <source>
        <dbReference type="ARBA" id="ARBA00022692"/>
    </source>
</evidence>
<protein>
    <recommendedName>
        <fullName evidence="2">glycerol-3-phosphate dehydrogenase</fullName>
        <ecNumber evidence="2">1.1.5.3</ecNumber>
    </recommendedName>
</protein>
<gene>
    <name evidence="11" type="ORF">BN1723_014199</name>
</gene>
<evidence type="ECO:0000259" key="10">
    <source>
        <dbReference type="Pfam" id="PF16901"/>
    </source>
</evidence>
<dbReference type="PANTHER" id="PTHR11985:SF15">
    <property type="entry name" value="GLYCEROL-3-PHOSPHATE DEHYDROGENASE, MITOCHONDRIAL"/>
    <property type="match status" value="1"/>
</dbReference>
<proteinExistence type="predicted"/>
<sequence>MFFVIFGIGACFGWQTGYAINLARDFGPRLVSYILGYGHEVWSAGNYYFWIPMVAPFFGCAFGGFLYDVFIYTGESPINTPYMGLQRFFKPKRSVWSNTYKSFESQGLTVAGTTDNPCAVEREPVAQQDEVDFILKEVSKLLTPGTNLTRSDILATWSGIRPLVKDPNAKNTESLVRSHLVTVSDSGLLTCAGGKWTTYRQMAEDAVDEAINTFKLSPQTISMPDISGACDGQFKWTTSTACTTRQIRLAGAHGFSNKLPAQLSEAYGFDADVAHHLATNYGDRAWDVAAAEFGSSGPARPANRLAAAYPFIDGEIRYGIRQEAAQTASDIIARRTRLAFLDVNAALGSLPKVIDVMADELQWSDARKKHEWTESVHFLKSMGLSSDKLSITREEVVKGLHNKVTSEEKHAPSSVRAGSALQELSTGTVLAKKETSNQL</sequence>
<dbReference type="Pfam" id="PF00230">
    <property type="entry name" value="MIP"/>
    <property type="match status" value="1"/>
</dbReference>
<dbReference type="InterPro" id="IPR000447">
    <property type="entry name" value="G3P_DH_FAD-dep"/>
</dbReference>
<keyword evidence="4 9" id="KW-0812">Transmembrane</keyword>
<keyword evidence="3" id="KW-0285">Flavoprotein</keyword>
<dbReference type="GO" id="GO:0015267">
    <property type="term" value="F:channel activity"/>
    <property type="evidence" value="ECO:0007669"/>
    <property type="project" value="InterPro"/>
</dbReference>
<dbReference type="PROSITE" id="PS00978">
    <property type="entry name" value="FAD_G3PDH_2"/>
    <property type="match status" value="1"/>
</dbReference>
<keyword evidence="7" id="KW-0560">Oxidoreductase</keyword>
<keyword evidence="6 9" id="KW-1133">Transmembrane helix</keyword>
<dbReference type="Gene3D" id="3.50.50.60">
    <property type="entry name" value="FAD/NAD(P)-binding domain"/>
    <property type="match status" value="1"/>
</dbReference>
<organism evidence="11 12">
    <name type="scientific">Verticillium longisporum</name>
    <name type="common">Verticillium dahliae var. longisporum</name>
    <dbReference type="NCBI Taxonomy" id="100787"/>
    <lineage>
        <taxon>Eukaryota</taxon>
        <taxon>Fungi</taxon>
        <taxon>Dikarya</taxon>
        <taxon>Ascomycota</taxon>
        <taxon>Pezizomycotina</taxon>
        <taxon>Sordariomycetes</taxon>
        <taxon>Hypocreomycetidae</taxon>
        <taxon>Glomerellales</taxon>
        <taxon>Plectosphaerellaceae</taxon>
        <taxon>Verticillium</taxon>
    </lineage>
</organism>
<keyword evidence="5" id="KW-0274">FAD</keyword>
<name>A0A0G4M3I9_VERLO</name>
<evidence type="ECO:0000256" key="6">
    <source>
        <dbReference type="ARBA" id="ARBA00022989"/>
    </source>
</evidence>
<evidence type="ECO:0000313" key="11">
    <source>
        <dbReference type="EMBL" id="CRK28853.1"/>
    </source>
</evidence>